<dbReference type="Proteomes" id="UP000245946">
    <property type="component" value="Unassembled WGS sequence"/>
</dbReference>
<protein>
    <submittedName>
        <fullName evidence="1">Uncharacterized protein</fullName>
    </submittedName>
</protein>
<reference evidence="1 2" key="1">
    <citation type="journal article" date="2018" name="Mol. Biol. Evol.">
        <title>Broad Genomic Sampling Reveals a Smut Pathogenic Ancestry of the Fungal Clade Ustilaginomycotina.</title>
        <authorList>
            <person name="Kijpornyongpan T."/>
            <person name="Mondo S.J."/>
            <person name="Barry K."/>
            <person name="Sandor L."/>
            <person name="Lee J."/>
            <person name="Lipzen A."/>
            <person name="Pangilinan J."/>
            <person name="LaButti K."/>
            <person name="Hainaut M."/>
            <person name="Henrissat B."/>
            <person name="Grigoriev I.V."/>
            <person name="Spatafora J.W."/>
            <person name="Aime M.C."/>
        </authorList>
    </citation>
    <scope>NUCLEOTIDE SEQUENCE [LARGE SCALE GENOMIC DNA]</scope>
    <source>
        <strain evidence="1 2">MCA 4186</strain>
    </source>
</reference>
<dbReference type="AlphaFoldDB" id="A0A316ZCI1"/>
<organism evidence="1 2">
    <name type="scientific">Tilletiopsis washingtonensis</name>
    <dbReference type="NCBI Taxonomy" id="58919"/>
    <lineage>
        <taxon>Eukaryota</taxon>
        <taxon>Fungi</taxon>
        <taxon>Dikarya</taxon>
        <taxon>Basidiomycota</taxon>
        <taxon>Ustilaginomycotina</taxon>
        <taxon>Exobasidiomycetes</taxon>
        <taxon>Entylomatales</taxon>
        <taxon>Entylomatales incertae sedis</taxon>
        <taxon>Tilletiopsis</taxon>
    </lineage>
</organism>
<evidence type="ECO:0000313" key="1">
    <source>
        <dbReference type="EMBL" id="PWN97943.1"/>
    </source>
</evidence>
<dbReference type="GeneID" id="37271699"/>
<name>A0A316ZCI1_9BASI</name>
<dbReference type="EMBL" id="KZ819293">
    <property type="protein sequence ID" value="PWN97943.1"/>
    <property type="molecule type" value="Genomic_DNA"/>
</dbReference>
<dbReference type="RefSeq" id="XP_025598222.1">
    <property type="nucleotide sequence ID" value="XM_025744155.1"/>
</dbReference>
<keyword evidence="2" id="KW-1185">Reference proteome</keyword>
<evidence type="ECO:0000313" key="2">
    <source>
        <dbReference type="Proteomes" id="UP000245946"/>
    </source>
</evidence>
<proteinExistence type="predicted"/>
<gene>
    <name evidence="1" type="ORF">FA09DRAFT_338912</name>
</gene>
<sequence length="194" mass="22199">MPLQPLWSLLSRFHSRVLEFDKHLNEEQQELFRECLDDEIAEPQVSDGNEAEREVAQGSARHALLEAWQGDAARLAERACLDALFAQIVEHMKKDEPSSSLQRNGVQALVERLLIKAKDPPDEASDPDDIPHNFSHFVAESLDGPTYAEINQLMRMIDETRMTLEYLEEHLEVITGGCIPECCITYARRRMRGR</sequence>
<accession>A0A316ZCI1</accession>